<dbReference type="EMBL" id="REGN01012509">
    <property type="protein sequence ID" value="RMZ95214.1"/>
    <property type="molecule type" value="Genomic_DNA"/>
</dbReference>
<keyword evidence="2" id="KW-1185">Reference proteome</keyword>
<gene>
    <name evidence="1" type="ORF">BpHYR1_020442</name>
</gene>
<reference evidence="1 2" key="1">
    <citation type="journal article" date="2018" name="Sci. Rep.">
        <title>Genomic signatures of local adaptation to the degree of environmental predictability in rotifers.</title>
        <authorList>
            <person name="Franch-Gras L."/>
            <person name="Hahn C."/>
            <person name="Garcia-Roger E.M."/>
            <person name="Carmona M.J."/>
            <person name="Serra M."/>
            <person name="Gomez A."/>
        </authorList>
    </citation>
    <scope>NUCLEOTIDE SEQUENCE [LARGE SCALE GENOMIC DNA]</scope>
    <source>
        <strain evidence="1">HYR1</strain>
    </source>
</reference>
<protein>
    <submittedName>
        <fullName evidence="1">Uncharacterized protein</fullName>
    </submittedName>
</protein>
<evidence type="ECO:0000313" key="2">
    <source>
        <dbReference type="Proteomes" id="UP000276133"/>
    </source>
</evidence>
<comment type="caution">
    <text evidence="1">The sequence shown here is derived from an EMBL/GenBank/DDBJ whole genome shotgun (WGS) entry which is preliminary data.</text>
</comment>
<dbReference type="AlphaFoldDB" id="A0A3M7P938"/>
<organism evidence="1 2">
    <name type="scientific">Brachionus plicatilis</name>
    <name type="common">Marine rotifer</name>
    <name type="synonym">Brachionus muelleri</name>
    <dbReference type="NCBI Taxonomy" id="10195"/>
    <lineage>
        <taxon>Eukaryota</taxon>
        <taxon>Metazoa</taxon>
        <taxon>Spiralia</taxon>
        <taxon>Gnathifera</taxon>
        <taxon>Rotifera</taxon>
        <taxon>Eurotatoria</taxon>
        <taxon>Monogononta</taxon>
        <taxon>Pseudotrocha</taxon>
        <taxon>Ploima</taxon>
        <taxon>Brachionidae</taxon>
        <taxon>Brachionus</taxon>
    </lineage>
</organism>
<dbReference type="Proteomes" id="UP000276133">
    <property type="component" value="Unassembled WGS sequence"/>
</dbReference>
<proteinExistence type="predicted"/>
<evidence type="ECO:0000313" key="1">
    <source>
        <dbReference type="EMBL" id="RMZ95214.1"/>
    </source>
</evidence>
<sequence length="72" mass="8545">MLGHLKKEHAMELGYQHKILNLELFNLNLNSNLIHPLTHLSPVHLTKNKIYYMFNHLFEYELMSLSALNQLE</sequence>
<name>A0A3M7P938_BRAPC</name>
<accession>A0A3M7P938</accession>